<reference evidence="3" key="1">
    <citation type="submission" date="2019-03" db="EMBL/GenBank/DDBJ databases">
        <title>Snf2 controls pulcherriminic acid biosynthesis and connects pigmentation and antifungal activity of the yeast Metschnikowia pulcherrima.</title>
        <authorList>
            <person name="Gore-Lloyd D."/>
            <person name="Sumann I."/>
            <person name="Brachmann A.O."/>
            <person name="Schneeberger K."/>
            <person name="Ortiz-Merino R.A."/>
            <person name="Moreno-Beltran M."/>
            <person name="Schlaefli M."/>
            <person name="Kirner P."/>
            <person name="Santos Kron A."/>
            <person name="Wolfe K.H."/>
            <person name="Piel J."/>
            <person name="Ahrens C.H."/>
            <person name="Henk D."/>
            <person name="Freimoser F.M."/>
        </authorList>
    </citation>
    <scope>NUCLEOTIDE SEQUENCE [LARGE SCALE GENOMIC DNA]</scope>
    <source>
        <strain evidence="3">APC 1.2</strain>
    </source>
</reference>
<dbReference type="Proteomes" id="UP000292447">
    <property type="component" value="Chromosome V"/>
</dbReference>
<dbReference type="STRING" id="2163413.A0A4P6XVF3"/>
<evidence type="ECO:0000313" key="3">
    <source>
        <dbReference type="Proteomes" id="UP000292447"/>
    </source>
</evidence>
<dbReference type="EMBL" id="CP034460">
    <property type="protein sequence ID" value="QBM89954.1"/>
    <property type="molecule type" value="Genomic_DNA"/>
</dbReference>
<dbReference type="AlphaFoldDB" id="A0A4P6XVF3"/>
<evidence type="ECO:0000313" key="2">
    <source>
        <dbReference type="EMBL" id="QBM89954.1"/>
    </source>
</evidence>
<feature type="region of interest" description="Disordered" evidence="1">
    <location>
        <begin position="123"/>
        <end position="171"/>
    </location>
</feature>
<protein>
    <submittedName>
        <fullName evidence="2">Uncharacterized protein</fullName>
    </submittedName>
</protein>
<sequence>MYPTSPFHIKYRIEPESAMSQSPISTEERLKAARQRYAELKRKNKLPVVRPIPVKLTDHPDAPQESQNGQASASNQETYINELQETIYLQKSQIKKLRDENTDLKLERMDLKDKVADLERQLNGLTVQKEGSSEKNTEKGLGLQSDPKRDPVGPQMSQLSELPTLGEAKTAEKSIVNTGDYKERILAWKGWQVDMRAWNGCQGAQVVL</sequence>
<feature type="region of interest" description="Disordered" evidence="1">
    <location>
        <begin position="50"/>
        <end position="74"/>
    </location>
</feature>
<proteinExistence type="predicted"/>
<organism evidence="2 3">
    <name type="scientific">Metschnikowia aff. pulcherrima</name>
    <dbReference type="NCBI Taxonomy" id="2163413"/>
    <lineage>
        <taxon>Eukaryota</taxon>
        <taxon>Fungi</taxon>
        <taxon>Dikarya</taxon>
        <taxon>Ascomycota</taxon>
        <taxon>Saccharomycotina</taxon>
        <taxon>Pichiomycetes</taxon>
        <taxon>Metschnikowiaceae</taxon>
        <taxon>Metschnikowia</taxon>
    </lineage>
</organism>
<keyword evidence="3" id="KW-1185">Reference proteome</keyword>
<name>A0A4P6XVF3_9ASCO</name>
<evidence type="ECO:0000256" key="1">
    <source>
        <dbReference type="SAM" id="MobiDB-lite"/>
    </source>
</evidence>
<accession>A0A4P6XVF3</accession>
<gene>
    <name evidence="2" type="ORF">METSCH_E01910</name>
</gene>
<feature type="compositionally biased region" description="Polar residues" evidence="1">
    <location>
        <begin position="64"/>
        <end position="74"/>
    </location>
</feature>